<comment type="function">
    <text evidence="7">Involved in DNA repair and RecF pathway recombination.</text>
</comment>
<protein>
    <recommendedName>
        <fullName evidence="2 7">DNA repair protein RecO</fullName>
    </recommendedName>
    <alternativeName>
        <fullName evidence="6 7">Recombination protein O</fullName>
    </alternativeName>
</protein>
<reference evidence="9 10" key="1">
    <citation type="submission" date="2018-05" db="EMBL/GenBank/DDBJ databases">
        <title>Genomic Encyclopedia of Type Strains, Phase IV (KMG-IV): sequencing the most valuable type-strain genomes for metagenomic binning, comparative biology and taxonomic classification.</title>
        <authorList>
            <person name="Goeker M."/>
        </authorList>
    </citation>
    <scope>NUCLEOTIDE SEQUENCE [LARGE SCALE GENOMIC DNA]</scope>
    <source>
        <strain evidence="9 10">DSM 28579</strain>
    </source>
</reference>
<dbReference type="AlphaFoldDB" id="A0A7L4UQB6"/>
<dbReference type="Proteomes" id="UP000251835">
    <property type="component" value="Unassembled WGS sequence"/>
</dbReference>
<dbReference type="GO" id="GO:0043590">
    <property type="term" value="C:bacterial nucleoid"/>
    <property type="evidence" value="ECO:0007669"/>
    <property type="project" value="TreeGrafter"/>
</dbReference>
<evidence type="ECO:0000256" key="6">
    <source>
        <dbReference type="ARBA" id="ARBA00033409"/>
    </source>
</evidence>
<proteinExistence type="inferred from homology"/>
<keyword evidence="10" id="KW-1185">Reference proteome</keyword>
<evidence type="ECO:0000256" key="1">
    <source>
        <dbReference type="ARBA" id="ARBA00007452"/>
    </source>
</evidence>
<dbReference type="InterPro" id="IPR037278">
    <property type="entry name" value="ARFGAP/RecO"/>
</dbReference>
<dbReference type="NCBIfam" id="TIGR00613">
    <property type="entry name" value="reco"/>
    <property type="match status" value="1"/>
</dbReference>
<evidence type="ECO:0000256" key="2">
    <source>
        <dbReference type="ARBA" id="ARBA00021310"/>
    </source>
</evidence>
<dbReference type="EMBL" id="QENZ01000003">
    <property type="protein sequence ID" value="PVX51978.1"/>
    <property type="molecule type" value="Genomic_DNA"/>
</dbReference>
<comment type="caution">
    <text evidence="9">The sequence shown here is derived from an EMBL/GenBank/DDBJ whole genome shotgun (WGS) entry which is preliminary data.</text>
</comment>
<dbReference type="HAMAP" id="MF_00201">
    <property type="entry name" value="RecO"/>
    <property type="match status" value="1"/>
</dbReference>
<accession>A0A7L4UQB6</accession>
<dbReference type="Pfam" id="PF02565">
    <property type="entry name" value="RecO_C"/>
    <property type="match status" value="1"/>
</dbReference>
<name>A0A7L4UQB6_BALHA</name>
<keyword evidence="3 7" id="KW-0227">DNA damage</keyword>
<dbReference type="Gene3D" id="1.20.1440.120">
    <property type="entry name" value="Recombination protein O, C-terminal domain"/>
    <property type="match status" value="1"/>
</dbReference>
<dbReference type="SUPFAM" id="SSF50249">
    <property type="entry name" value="Nucleic acid-binding proteins"/>
    <property type="match status" value="1"/>
</dbReference>
<dbReference type="SUPFAM" id="SSF57863">
    <property type="entry name" value="ArfGap/RecO-like zinc finger"/>
    <property type="match status" value="1"/>
</dbReference>
<keyword evidence="5 7" id="KW-0234">DNA repair</keyword>
<evidence type="ECO:0000313" key="9">
    <source>
        <dbReference type="EMBL" id="PVX51978.1"/>
    </source>
</evidence>
<comment type="similarity">
    <text evidence="1 7">Belongs to the RecO family.</text>
</comment>
<evidence type="ECO:0000256" key="4">
    <source>
        <dbReference type="ARBA" id="ARBA00023172"/>
    </source>
</evidence>
<dbReference type="InterPro" id="IPR003717">
    <property type="entry name" value="RecO"/>
</dbReference>
<evidence type="ECO:0000259" key="8">
    <source>
        <dbReference type="Pfam" id="PF11967"/>
    </source>
</evidence>
<gene>
    <name evidence="7" type="primary">recO</name>
    <name evidence="9" type="ORF">C7377_0273</name>
</gene>
<keyword evidence="4 7" id="KW-0233">DNA recombination</keyword>
<dbReference type="InterPro" id="IPR022572">
    <property type="entry name" value="DNA_rep/recomb_RecO_N"/>
</dbReference>
<dbReference type="RefSeq" id="WP_116495544.1">
    <property type="nucleotide sequence ID" value="NZ_QENZ01000003.1"/>
</dbReference>
<dbReference type="InterPro" id="IPR012340">
    <property type="entry name" value="NA-bd_OB-fold"/>
</dbReference>
<sequence>MKIPNFAKKQRDRMRKQTLGIVLRYFRYGDNGMIAHIYTRDYGRQSFIFKSSKSRKSKNKLHFLQPLALVEIPIDYKPQKEMYMGNGATSSKLFQDIPFNQVKNSIAFFIAELLSKVLQYAQEADESLFSFLKDAIVFLDDENIKGTNFHLAFLVKLTAYLGIQPEEHDAEHSYLNISQGEFSPFSEIDSLTSGHSTLWKTLQNKTWVACDAIPLSREKRNAFLEKVLQYYTYHFQDLGKFKSLEVLHEVFG</sequence>
<feature type="domain" description="DNA replication/recombination mediator RecO N-terminal" evidence="8">
    <location>
        <begin position="14"/>
        <end position="84"/>
    </location>
</feature>
<dbReference type="PANTHER" id="PTHR33991:SF1">
    <property type="entry name" value="DNA REPAIR PROTEIN RECO"/>
    <property type="match status" value="1"/>
</dbReference>
<evidence type="ECO:0000313" key="10">
    <source>
        <dbReference type="Proteomes" id="UP000251835"/>
    </source>
</evidence>
<dbReference type="OrthoDB" id="9789152at2"/>
<dbReference type="GO" id="GO:0006302">
    <property type="term" value="P:double-strand break repair"/>
    <property type="evidence" value="ECO:0007669"/>
    <property type="project" value="TreeGrafter"/>
</dbReference>
<dbReference type="PANTHER" id="PTHR33991">
    <property type="entry name" value="DNA REPAIR PROTEIN RECO"/>
    <property type="match status" value="1"/>
</dbReference>
<organism evidence="9 10">
    <name type="scientific">Balneicella halophila</name>
    <dbReference type="NCBI Taxonomy" id="1537566"/>
    <lineage>
        <taxon>Bacteria</taxon>
        <taxon>Pseudomonadati</taxon>
        <taxon>Bacteroidota</taxon>
        <taxon>Bacteroidia</taxon>
        <taxon>Bacteroidales</taxon>
        <taxon>Balneicellaceae</taxon>
        <taxon>Balneicella</taxon>
    </lineage>
</organism>
<dbReference type="Gene3D" id="2.40.50.140">
    <property type="entry name" value="Nucleic acid-binding proteins"/>
    <property type="match status" value="1"/>
</dbReference>
<dbReference type="InterPro" id="IPR042242">
    <property type="entry name" value="RecO_C"/>
</dbReference>
<dbReference type="Pfam" id="PF11967">
    <property type="entry name" value="RecO_N"/>
    <property type="match status" value="1"/>
</dbReference>
<evidence type="ECO:0000256" key="3">
    <source>
        <dbReference type="ARBA" id="ARBA00022763"/>
    </source>
</evidence>
<evidence type="ECO:0000256" key="7">
    <source>
        <dbReference type="HAMAP-Rule" id="MF_00201"/>
    </source>
</evidence>
<dbReference type="GO" id="GO:0006310">
    <property type="term" value="P:DNA recombination"/>
    <property type="evidence" value="ECO:0007669"/>
    <property type="project" value="UniProtKB-UniRule"/>
</dbReference>
<evidence type="ECO:0000256" key="5">
    <source>
        <dbReference type="ARBA" id="ARBA00023204"/>
    </source>
</evidence>